<dbReference type="EMBL" id="CACRUT010000011">
    <property type="protein sequence ID" value="VYT99139.1"/>
    <property type="molecule type" value="Genomic_DNA"/>
</dbReference>
<dbReference type="GO" id="GO:0004239">
    <property type="term" value="F:initiator methionyl aminopeptidase activity"/>
    <property type="evidence" value="ECO:0007669"/>
    <property type="project" value="UniProtKB-UniRule"/>
</dbReference>
<feature type="binding site" evidence="6">
    <location>
        <position position="173"/>
    </location>
    <ligand>
        <name>a divalent metal cation</name>
        <dbReference type="ChEBI" id="CHEBI:60240"/>
        <label>2</label>
        <note>catalytic</note>
    </ligand>
</feature>
<proteinExistence type="inferred from homology"/>
<keyword evidence="2 6" id="KW-0031">Aminopeptidase</keyword>
<feature type="binding site" evidence="6">
    <location>
        <position position="110"/>
    </location>
    <ligand>
        <name>a divalent metal cation</name>
        <dbReference type="ChEBI" id="CHEBI:60240"/>
        <label>2</label>
        <note>catalytic</note>
    </ligand>
</feature>
<dbReference type="PANTHER" id="PTHR43330:SF27">
    <property type="entry name" value="METHIONINE AMINOPEPTIDASE"/>
    <property type="match status" value="1"/>
</dbReference>
<feature type="binding site" evidence="6">
    <location>
        <position position="180"/>
    </location>
    <ligand>
        <name>substrate</name>
    </ligand>
</feature>
<evidence type="ECO:0000256" key="1">
    <source>
        <dbReference type="ARBA" id="ARBA00002521"/>
    </source>
</evidence>
<feature type="binding site" evidence="6">
    <location>
        <position position="237"/>
    </location>
    <ligand>
        <name>a divalent metal cation</name>
        <dbReference type="ChEBI" id="CHEBI:60240"/>
        <label>2</label>
        <note>catalytic</note>
    </ligand>
</feature>
<dbReference type="HAMAP" id="MF_01974">
    <property type="entry name" value="MetAP_1"/>
    <property type="match status" value="1"/>
</dbReference>
<comment type="similarity">
    <text evidence="6">Belongs to the peptidase M24A family. Methionine aminopeptidase type 1 subfamily.</text>
</comment>
<dbReference type="AlphaFoldDB" id="A0A6N3B393"/>
<dbReference type="PANTHER" id="PTHR43330">
    <property type="entry name" value="METHIONINE AMINOPEPTIDASE"/>
    <property type="match status" value="1"/>
</dbReference>
<dbReference type="Gene3D" id="3.90.230.10">
    <property type="entry name" value="Creatinase/methionine aminopeptidase superfamily"/>
    <property type="match status" value="1"/>
</dbReference>
<dbReference type="GO" id="GO:0046872">
    <property type="term" value="F:metal ion binding"/>
    <property type="evidence" value="ECO:0007669"/>
    <property type="project" value="UniProtKB-UniRule"/>
</dbReference>
<evidence type="ECO:0000256" key="6">
    <source>
        <dbReference type="HAMAP-Rule" id="MF_01974"/>
    </source>
</evidence>
<dbReference type="PRINTS" id="PR00599">
    <property type="entry name" value="MAPEPTIDASE"/>
</dbReference>
<comment type="cofactor">
    <cofactor evidence="6">
        <name>Co(2+)</name>
        <dbReference type="ChEBI" id="CHEBI:48828"/>
    </cofactor>
    <cofactor evidence="6">
        <name>Zn(2+)</name>
        <dbReference type="ChEBI" id="CHEBI:29105"/>
    </cofactor>
    <cofactor evidence="6">
        <name>Mn(2+)</name>
        <dbReference type="ChEBI" id="CHEBI:29035"/>
    </cofactor>
    <cofactor evidence="6">
        <name>Fe(2+)</name>
        <dbReference type="ChEBI" id="CHEBI:29033"/>
    </cofactor>
    <text evidence="6">Binds 2 divalent metal cations per subunit. Has a high-affinity and a low affinity metal-binding site. The true nature of the physiological cofactor is under debate. The enzyme is active with cobalt, zinc, manganese or divalent iron ions. Most likely, methionine aminopeptidases function as mononuclear Fe(2+)-metalloproteases under physiological conditions, and the catalytically relevant metal-binding site has been assigned to the histidine-containing high-affinity site.</text>
</comment>
<dbReference type="Pfam" id="PF00557">
    <property type="entry name" value="Peptidase_M24"/>
    <property type="match status" value="1"/>
</dbReference>
<dbReference type="SUPFAM" id="SSF55920">
    <property type="entry name" value="Creatinase/aminopeptidase"/>
    <property type="match status" value="1"/>
</dbReference>
<feature type="binding site" evidence="6">
    <location>
        <position position="206"/>
    </location>
    <ligand>
        <name>a divalent metal cation</name>
        <dbReference type="ChEBI" id="CHEBI:60240"/>
        <label>2</label>
        <note>catalytic</note>
    </ligand>
</feature>
<feature type="binding site" evidence="6">
    <location>
        <position position="99"/>
    </location>
    <ligand>
        <name>a divalent metal cation</name>
        <dbReference type="ChEBI" id="CHEBI:60240"/>
        <label>1</label>
    </ligand>
</feature>
<comment type="function">
    <text evidence="1 6">Removes the N-terminal methionine from nascent proteins. The N-terminal methionine is often cleaved when the second residue in the primary sequence is small and uncharged (Met-Ala-, Cys, Gly, Pro, Ser, Thr, or Val). Requires deformylation of the N(alpha)-formylated initiator methionine before it can be hydrolyzed.</text>
</comment>
<keyword evidence="3 6" id="KW-0645">Protease</keyword>
<dbReference type="GO" id="GO:0005829">
    <property type="term" value="C:cytosol"/>
    <property type="evidence" value="ECO:0007669"/>
    <property type="project" value="TreeGrafter"/>
</dbReference>
<dbReference type="GO" id="GO:0006508">
    <property type="term" value="P:proteolysis"/>
    <property type="evidence" value="ECO:0007669"/>
    <property type="project" value="UniProtKB-KW"/>
</dbReference>
<organism evidence="8">
    <name type="scientific">Paraprevotella clara</name>
    <dbReference type="NCBI Taxonomy" id="454154"/>
    <lineage>
        <taxon>Bacteria</taxon>
        <taxon>Pseudomonadati</taxon>
        <taxon>Bacteroidota</taxon>
        <taxon>Bacteroidia</taxon>
        <taxon>Bacteroidales</taxon>
        <taxon>Prevotellaceae</taxon>
        <taxon>Paraprevotella</taxon>
    </lineage>
</organism>
<dbReference type="GO" id="GO:0070006">
    <property type="term" value="F:metalloaminopeptidase activity"/>
    <property type="evidence" value="ECO:0007669"/>
    <property type="project" value="UniProtKB-UniRule"/>
</dbReference>
<feature type="binding site" evidence="6">
    <location>
        <position position="237"/>
    </location>
    <ligand>
        <name>a divalent metal cation</name>
        <dbReference type="ChEBI" id="CHEBI:60240"/>
        <label>1</label>
    </ligand>
</feature>
<dbReference type="PROSITE" id="PS00680">
    <property type="entry name" value="MAP_1"/>
    <property type="match status" value="1"/>
</dbReference>
<comment type="subunit">
    <text evidence="6">Monomer.</text>
</comment>
<dbReference type="RefSeq" id="WP_118146754.1">
    <property type="nucleotide sequence ID" value="NZ_CACRUT010000011.1"/>
</dbReference>
<feature type="binding site" evidence="6">
    <location>
        <position position="110"/>
    </location>
    <ligand>
        <name>a divalent metal cation</name>
        <dbReference type="ChEBI" id="CHEBI:60240"/>
        <label>1</label>
    </ligand>
</feature>
<comment type="catalytic activity">
    <reaction evidence="6 7">
        <text>Release of N-terminal amino acids, preferentially methionine, from peptides and arylamides.</text>
        <dbReference type="EC" id="3.4.11.18"/>
    </reaction>
</comment>
<dbReference type="InterPro" id="IPR001714">
    <property type="entry name" value="Pept_M24_MAP"/>
</dbReference>
<name>A0A6N3B393_9BACT</name>
<dbReference type="EC" id="3.4.11.18" evidence="6 7"/>
<dbReference type="InterPro" id="IPR002467">
    <property type="entry name" value="Pept_M24A_MAP1"/>
</dbReference>
<dbReference type="CDD" id="cd01086">
    <property type="entry name" value="MetAP1"/>
    <property type="match status" value="1"/>
</dbReference>
<keyword evidence="4 6" id="KW-0479">Metal-binding</keyword>
<evidence type="ECO:0000256" key="7">
    <source>
        <dbReference type="RuleBase" id="RU003653"/>
    </source>
</evidence>
<dbReference type="NCBIfam" id="TIGR00500">
    <property type="entry name" value="met_pdase_I"/>
    <property type="match status" value="1"/>
</dbReference>
<feature type="binding site" evidence="6">
    <location>
        <position position="82"/>
    </location>
    <ligand>
        <name>substrate</name>
    </ligand>
</feature>
<evidence type="ECO:0000256" key="3">
    <source>
        <dbReference type="ARBA" id="ARBA00022670"/>
    </source>
</evidence>
<evidence type="ECO:0000313" key="8">
    <source>
        <dbReference type="EMBL" id="VYT99139.1"/>
    </source>
</evidence>
<evidence type="ECO:0000256" key="2">
    <source>
        <dbReference type="ARBA" id="ARBA00022438"/>
    </source>
</evidence>
<sequence length="264" mass="28753">MIFLKTEDEIELMRAANLLVADTLTEIAKNIRPGVTTKQLDALAEEFIRDHGAMPTFKGFPNPYGGPFPASICTSVNDEVVHGVPNDRPLEEGDIVSVDCGTLLDGYNGDSCYTFCVGEVSEEVKRLLKVTKESLYLGIEAALAGKRIGDIGYAVQNHCESNGYGVVREFVGHGIGKEMHEEPAVPNYGRRGNGTLIKNGLCIAIEPMITLGSPKIGMMPDRWTIKTCDGKCAAHFEHTIAIHHGKADILSSFEGIERIEGKLY</sequence>
<protein>
    <recommendedName>
        <fullName evidence="6 7">Methionine aminopeptidase</fullName>
        <shortName evidence="6">MAP</shortName>
        <shortName evidence="6">MetAP</shortName>
        <ecNumber evidence="6 7">3.4.11.18</ecNumber>
    </recommendedName>
    <alternativeName>
        <fullName evidence="6">Peptidase M</fullName>
    </alternativeName>
</protein>
<accession>A0A6N3B393</accession>
<evidence type="ECO:0000256" key="5">
    <source>
        <dbReference type="ARBA" id="ARBA00022801"/>
    </source>
</evidence>
<dbReference type="InterPro" id="IPR036005">
    <property type="entry name" value="Creatinase/aminopeptidase-like"/>
</dbReference>
<evidence type="ECO:0000256" key="4">
    <source>
        <dbReference type="ARBA" id="ARBA00022723"/>
    </source>
</evidence>
<gene>
    <name evidence="8" type="primary">map_2</name>
    <name evidence="6" type="synonym">map</name>
    <name evidence="8" type="ORF">PCLFYP37_01653</name>
</gene>
<keyword evidence="5 6" id="KW-0378">Hydrolase</keyword>
<dbReference type="InterPro" id="IPR000994">
    <property type="entry name" value="Pept_M24"/>
</dbReference>
<reference evidence="8" key="1">
    <citation type="submission" date="2019-11" db="EMBL/GenBank/DDBJ databases">
        <authorList>
            <person name="Feng L."/>
        </authorList>
    </citation>
    <scope>NUCLEOTIDE SEQUENCE</scope>
    <source>
        <strain evidence="8">PclaraLFYP37</strain>
    </source>
</reference>